<proteinExistence type="evidence at transcript level"/>
<evidence type="ECO:0000256" key="8">
    <source>
        <dbReference type="RuleBase" id="RU363108"/>
    </source>
</evidence>
<feature type="transmembrane region" description="Helical" evidence="8">
    <location>
        <begin position="279"/>
        <end position="298"/>
    </location>
</feature>
<dbReference type="GO" id="GO:0005886">
    <property type="term" value="C:plasma membrane"/>
    <property type="evidence" value="ECO:0007669"/>
    <property type="project" value="UniProtKB-SubCell"/>
</dbReference>
<name>A0A1J0KL07_9CUCU</name>
<evidence type="ECO:0000256" key="3">
    <source>
        <dbReference type="ARBA" id="ARBA00022692"/>
    </source>
</evidence>
<dbReference type="GO" id="GO:0050909">
    <property type="term" value="P:sensory perception of taste"/>
    <property type="evidence" value="ECO:0007669"/>
    <property type="project" value="InterPro"/>
</dbReference>
<dbReference type="PANTHER" id="PTHR21143">
    <property type="entry name" value="INVERTEBRATE GUSTATORY RECEPTOR"/>
    <property type="match status" value="1"/>
</dbReference>
<evidence type="ECO:0000256" key="5">
    <source>
        <dbReference type="ARBA" id="ARBA00023136"/>
    </source>
</evidence>
<dbReference type="GO" id="GO:0030425">
    <property type="term" value="C:dendrite"/>
    <property type="evidence" value="ECO:0007669"/>
    <property type="project" value="TreeGrafter"/>
</dbReference>
<dbReference type="GO" id="GO:0007635">
    <property type="term" value="P:chemosensory behavior"/>
    <property type="evidence" value="ECO:0007669"/>
    <property type="project" value="TreeGrafter"/>
</dbReference>
<keyword evidence="2 8" id="KW-1003">Cell membrane</keyword>
<feature type="transmembrane region" description="Helical" evidence="8">
    <location>
        <begin position="28"/>
        <end position="45"/>
    </location>
</feature>
<dbReference type="Pfam" id="PF08395">
    <property type="entry name" value="7tm_7"/>
    <property type="match status" value="1"/>
</dbReference>
<feature type="transmembrane region" description="Helical" evidence="8">
    <location>
        <begin position="89"/>
        <end position="107"/>
    </location>
</feature>
<dbReference type="AlphaFoldDB" id="A0A1J0KL07"/>
<keyword evidence="6 8" id="KW-0675">Receptor</keyword>
<keyword evidence="4 8" id="KW-1133">Transmembrane helix</keyword>
<keyword evidence="5 8" id="KW-0472">Membrane</keyword>
<feature type="transmembrane region" description="Helical" evidence="8">
    <location>
        <begin position="171"/>
        <end position="200"/>
    </location>
</feature>
<dbReference type="GO" id="GO:0008049">
    <property type="term" value="P:male courtship behavior"/>
    <property type="evidence" value="ECO:0007669"/>
    <property type="project" value="TreeGrafter"/>
</dbReference>
<comment type="caution">
    <text evidence="8">Lacks conserved residue(s) required for the propagation of feature annotation.</text>
</comment>
<dbReference type="EMBL" id="KX298815">
    <property type="protein sequence ID" value="APC94332.1"/>
    <property type="molecule type" value="mRNA"/>
</dbReference>
<comment type="subcellular location">
    <subcellularLocation>
        <location evidence="1 8">Cell membrane</location>
        <topology evidence="1 8">Multi-pass membrane protein</topology>
    </subcellularLocation>
</comment>
<evidence type="ECO:0000256" key="7">
    <source>
        <dbReference type="ARBA" id="ARBA00023224"/>
    </source>
</evidence>
<evidence type="ECO:0000313" key="9">
    <source>
        <dbReference type="EMBL" id="APC94332.1"/>
    </source>
</evidence>
<dbReference type="PANTHER" id="PTHR21143:SF104">
    <property type="entry name" value="GUSTATORY RECEPTOR 8A-RELATED"/>
    <property type="match status" value="1"/>
</dbReference>
<evidence type="ECO:0000256" key="2">
    <source>
        <dbReference type="ARBA" id="ARBA00022475"/>
    </source>
</evidence>
<feature type="transmembrane region" description="Helical" evidence="8">
    <location>
        <begin position="52"/>
        <end position="69"/>
    </location>
</feature>
<reference evidence="9" key="1">
    <citation type="journal article" date="2016" name="Insect Biochem. Mol. Biol.">
        <title>Comparative transcriptome analysis of chemosensory genes in two sister leaf beetles provides insights into chemosensory speciation.</title>
        <authorList>
            <person name="Zhang B."/>
            <person name="Zhang W."/>
            <person name="Nie R.E."/>
            <person name="Li W.Z."/>
            <person name="Segraves K.A."/>
            <person name="Yang X.K."/>
            <person name="Xue H.J."/>
        </authorList>
    </citation>
    <scope>NUCLEOTIDE SEQUENCE</scope>
</reference>
<comment type="similarity">
    <text evidence="8">Belongs to the insect chemoreceptor superfamily. Gustatory receptor (GR) family.</text>
</comment>
<evidence type="ECO:0000256" key="1">
    <source>
        <dbReference type="ARBA" id="ARBA00004651"/>
    </source>
</evidence>
<dbReference type="GO" id="GO:0007165">
    <property type="term" value="P:signal transduction"/>
    <property type="evidence" value="ECO:0007669"/>
    <property type="project" value="UniProtKB-KW"/>
</dbReference>
<feature type="transmembrane region" description="Helical" evidence="8">
    <location>
        <begin position="146"/>
        <end position="165"/>
    </location>
</feature>
<organism evidence="9">
    <name type="scientific">Pyrrhalta aenescens</name>
    <dbReference type="NCBI Taxonomy" id="281545"/>
    <lineage>
        <taxon>Eukaryota</taxon>
        <taxon>Metazoa</taxon>
        <taxon>Ecdysozoa</taxon>
        <taxon>Arthropoda</taxon>
        <taxon>Hexapoda</taxon>
        <taxon>Insecta</taxon>
        <taxon>Pterygota</taxon>
        <taxon>Neoptera</taxon>
        <taxon>Endopterygota</taxon>
        <taxon>Coleoptera</taxon>
        <taxon>Polyphaga</taxon>
        <taxon>Cucujiformia</taxon>
        <taxon>Chrysomeloidea</taxon>
        <taxon>Chrysomelidae</taxon>
        <taxon>Galerucinae</taxon>
        <taxon>Coelomerites</taxon>
        <taxon>Pyrrhalta</taxon>
    </lineage>
</organism>
<evidence type="ECO:0000256" key="4">
    <source>
        <dbReference type="ARBA" id="ARBA00022989"/>
    </source>
</evidence>
<feature type="transmembrane region" description="Helical" evidence="8">
    <location>
        <begin position="359"/>
        <end position="377"/>
    </location>
</feature>
<accession>A0A1J0KL07</accession>
<dbReference type="GO" id="GO:0030424">
    <property type="term" value="C:axon"/>
    <property type="evidence" value="ECO:0007669"/>
    <property type="project" value="TreeGrafter"/>
</dbReference>
<feature type="transmembrane region" description="Helical" evidence="8">
    <location>
        <begin position="244"/>
        <end position="267"/>
    </location>
</feature>
<protein>
    <recommendedName>
        <fullName evidence="8">Gustatory receptor</fullName>
    </recommendedName>
</protein>
<comment type="function">
    <text evidence="8">Gustatory receptor which mediates acceptance or avoidance behavior, depending on its substrates.</text>
</comment>
<keyword evidence="7 8" id="KW-0807">Transducer</keyword>
<dbReference type="InterPro" id="IPR013604">
    <property type="entry name" value="7TM_chemorcpt"/>
</dbReference>
<keyword evidence="3 8" id="KW-0812">Transmembrane</keyword>
<dbReference type="GO" id="GO:0043025">
    <property type="term" value="C:neuronal cell body"/>
    <property type="evidence" value="ECO:0007669"/>
    <property type="project" value="TreeGrafter"/>
</dbReference>
<sequence>MLKSEKSLKLVEKITAAPPPINADFKLLTNYLGAANFFGVIYFFNKGYCFKTFGLLLTILVAGVAFFSFKVQKIIYENLHPTLKGMSIVLTVTDTVFLTFILVSLMLRKREHWKKLFETMHIFENILNTCDYLDNENGMWRISLKIILISTTILHSIYSLYYYIFENIFEAFQIILVLRGLVNLYLILITTFYLTLTNWLRNRYTFMHKYLTTTITKPGYFLIVRKVIITFKLAETVVQKTNHLFGSIIFTSLAVCVINILYYFVLALDLTSISTEAKCINYIAPLIYAVFLVVLTMSCNSVETSGHSLIKTCYLLHESAELDVDKDHLMLLVKYVEEWRPIFSAAGFYDVNQASLSSIFSSIITYLVIAIQFNMVLA</sequence>
<evidence type="ECO:0000256" key="6">
    <source>
        <dbReference type="ARBA" id="ARBA00023170"/>
    </source>
</evidence>